<dbReference type="GO" id="GO:0005737">
    <property type="term" value="C:cytoplasm"/>
    <property type="evidence" value="ECO:0007669"/>
    <property type="project" value="TreeGrafter"/>
</dbReference>
<dbReference type="Proteomes" id="UP000559027">
    <property type="component" value="Unassembled WGS sequence"/>
</dbReference>
<gene>
    <name evidence="3" type="ORF">D9756_008597</name>
</gene>
<feature type="region of interest" description="Disordered" evidence="1">
    <location>
        <begin position="219"/>
        <end position="246"/>
    </location>
</feature>
<dbReference type="AlphaFoldDB" id="A0A8H5FVG4"/>
<name>A0A8H5FVG4_9AGAR</name>
<feature type="domain" description="Polysaccharide biosynthesis" evidence="2">
    <location>
        <begin position="16"/>
        <end position="53"/>
    </location>
</feature>
<dbReference type="Gene3D" id="1.10.3560.10">
    <property type="entry name" value="yst0336 like domain"/>
    <property type="match status" value="2"/>
</dbReference>
<dbReference type="InterPro" id="IPR023139">
    <property type="entry name" value="PBDC1-like_dom_sf"/>
</dbReference>
<evidence type="ECO:0000259" key="2">
    <source>
        <dbReference type="Pfam" id="PF04669"/>
    </source>
</evidence>
<dbReference type="InterPro" id="IPR021148">
    <property type="entry name" value="Polysacc_synth_dom"/>
</dbReference>
<dbReference type="Pfam" id="PF04669">
    <property type="entry name" value="PBDC1"/>
    <property type="match status" value="2"/>
</dbReference>
<dbReference type="OrthoDB" id="10248897at2759"/>
<dbReference type="PANTHER" id="PTHR13410">
    <property type="entry name" value="PROTEIN PBDC1"/>
    <property type="match status" value="1"/>
</dbReference>
<feature type="domain" description="Polysaccharide biosynthesis" evidence="2">
    <location>
        <begin position="73"/>
        <end position="153"/>
    </location>
</feature>
<dbReference type="InterPro" id="IPR008476">
    <property type="entry name" value="PBDC1_metazoa/fungi"/>
</dbReference>
<evidence type="ECO:0000313" key="3">
    <source>
        <dbReference type="EMBL" id="KAF5350636.1"/>
    </source>
</evidence>
<comment type="caution">
    <text evidence="3">The sequence shown here is derived from an EMBL/GenBank/DDBJ whole genome shotgun (WGS) entry which is preliminary data.</text>
</comment>
<accession>A0A8H5FVG4</accession>
<proteinExistence type="predicted"/>
<dbReference type="PANTHER" id="PTHR13410:SF9">
    <property type="entry name" value="PROTEIN PBDC1"/>
    <property type="match status" value="1"/>
</dbReference>
<evidence type="ECO:0000256" key="1">
    <source>
        <dbReference type="SAM" id="MobiDB-lite"/>
    </source>
</evidence>
<sequence length="246" mass="28698">MAQRFDPNKAQNLLEIEKQFAVKAVEQAQTYWNLIEKVQPRELKLTKYVVDILLPVFTSVPNPGLAGADVSIYLLSRLDDEIFEHTMKAFPEFAEEPHEKLIKLDEEWMKSDDGKKRWREFIEEYKEKVKDHNFGSLIRTDAKEEYGETNTIFGAFSSQLSYYSPLLPASLPPLRGYSEVQPQTIPSLQFITSCHRHHSQFYAIEISRNRLGLNDRAHEVAKAEAEKERLKQQNEKPEKEKSKKRK</sequence>
<dbReference type="EMBL" id="JAACJO010000014">
    <property type="protein sequence ID" value="KAF5350636.1"/>
    <property type="molecule type" value="Genomic_DNA"/>
</dbReference>
<reference evidence="3 4" key="1">
    <citation type="journal article" date="2020" name="ISME J.">
        <title>Uncovering the hidden diversity of litter-decomposition mechanisms in mushroom-forming fungi.</title>
        <authorList>
            <person name="Floudas D."/>
            <person name="Bentzer J."/>
            <person name="Ahren D."/>
            <person name="Johansson T."/>
            <person name="Persson P."/>
            <person name="Tunlid A."/>
        </authorList>
    </citation>
    <scope>NUCLEOTIDE SEQUENCE [LARGE SCALE GENOMIC DNA]</scope>
    <source>
        <strain evidence="3 4">CBS 146.42</strain>
    </source>
</reference>
<keyword evidence="4" id="KW-1185">Reference proteome</keyword>
<evidence type="ECO:0000313" key="4">
    <source>
        <dbReference type="Proteomes" id="UP000559027"/>
    </source>
</evidence>
<protein>
    <recommendedName>
        <fullName evidence="2">Polysaccharide biosynthesis domain-containing protein</fullName>
    </recommendedName>
</protein>
<organism evidence="3 4">
    <name type="scientific">Leucocoprinus leucothites</name>
    <dbReference type="NCBI Taxonomy" id="201217"/>
    <lineage>
        <taxon>Eukaryota</taxon>
        <taxon>Fungi</taxon>
        <taxon>Dikarya</taxon>
        <taxon>Basidiomycota</taxon>
        <taxon>Agaricomycotina</taxon>
        <taxon>Agaricomycetes</taxon>
        <taxon>Agaricomycetidae</taxon>
        <taxon>Agaricales</taxon>
        <taxon>Agaricineae</taxon>
        <taxon>Agaricaceae</taxon>
        <taxon>Leucocoprinus</taxon>
    </lineage>
</organism>